<dbReference type="Proteomes" id="UP000295151">
    <property type="component" value="Unassembled WGS sequence"/>
</dbReference>
<gene>
    <name evidence="11" type="ORF">EV138_1221</name>
</gene>
<accession>A0A4R7T738</accession>
<dbReference type="Gene3D" id="3.90.1720.10">
    <property type="entry name" value="endopeptidase domain like (from Nostoc punctiforme)"/>
    <property type="match status" value="1"/>
</dbReference>
<dbReference type="GO" id="GO:0008234">
    <property type="term" value="F:cysteine-type peptidase activity"/>
    <property type="evidence" value="ECO:0007669"/>
    <property type="project" value="UniProtKB-KW"/>
</dbReference>
<comment type="subcellular location">
    <subcellularLocation>
        <location evidence="1">Secreted</location>
    </subcellularLocation>
</comment>
<evidence type="ECO:0000256" key="1">
    <source>
        <dbReference type="ARBA" id="ARBA00004613"/>
    </source>
</evidence>
<evidence type="ECO:0000256" key="2">
    <source>
        <dbReference type="ARBA" id="ARBA00007074"/>
    </source>
</evidence>
<evidence type="ECO:0000313" key="12">
    <source>
        <dbReference type="Proteomes" id="UP000295151"/>
    </source>
</evidence>
<feature type="compositionally biased region" description="Low complexity" evidence="9">
    <location>
        <begin position="209"/>
        <end position="223"/>
    </location>
</feature>
<comment type="similarity">
    <text evidence="2">Belongs to the peptidase C40 family.</text>
</comment>
<feature type="compositionally biased region" description="Polar residues" evidence="9">
    <location>
        <begin position="613"/>
        <end position="622"/>
    </location>
</feature>
<evidence type="ECO:0000256" key="6">
    <source>
        <dbReference type="ARBA" id="ARBA00022801"/>
    </source>
</evidence>
<keyword evidence="3" id="KW-0964">Secreted</keyword>
<keyword evidence="8" id="KW-0106">Calcium</keyword>
<sequence>MPKLSIAEIYDAALSAGFTPQQATTWTAIAMAESGGRTGALNDKGEHSMGLWQINVASDGGRASRYGDLNDPRANARAAYAISHHGTDMRPWTTTHDSHKGTAADYRTYLDEVEAVTGVQGDDRGVGGYSSHLPPPLPSTNGTAHPAMLQPTSYDQIDAGHTVVGMQSDTDHDGLTDAFEQAAGTGVKVADTDHDGLTDGYEVAVSHSSPLLADGDSDGLSDSTEASLGSNPLKWDSDNDGLSDRVELQYGSDPQHADAGDGVIPGPPQPAVPQPAGQQLAGQQLVGQQLVGQQAVMQQTGGQLQSMQAAGTPGLGAGSTKVERFVDVALAQEGDKYVFGVRAKLDDPNPDKFDCSELTKWAAHQAGVEIPDGAMYQYLDLKQKDSLISVDQAMHTKGALLFYFSDEPTPGGGRPSRAHVAISLGDGRTIEAKGTKYGVGEFTAHNRFNYAGVIPGLDSSMAPAGHAAESFQPVSATPVSHYDQIDLGTSIVAPPDTDHDGLTDAFEKLAGTSPTSADTDKDGLPDAFEAIKSHTDPLTADTDHDGVSDPFELSAGTDPGKIPGVAGVGGQGQFAEVIRGGVVDSDHDGLTDTYETRAGLNPHSMDTDGDGLSDSTELSLGTNPAALDSDHDGISDSLEVQFGADPVNTGLGGDLGAGTGTGALTGVGDGLDHELGGIHGPEGLGGTPDSAPH</sequence>
<evidence type="ECO:0000256" key="9">
    <source>
        <dbReference type="SAM" id="MobiDB-lite"/>
    </source>
</evidence>
<dbReference type="PANTHER" id="PTHR37467">
    <property type="entry name" value="EXPORTED CALCIUM-BINDING GLYCOPROTEIN-RELATED"/>
    <property type="match status" value="1"/>
</dbReference>
<dbReference type="SUPFAM" id="SSF54001">
    <property type="entry name" value="Cysteine proteinases"/>
    <property type="match status" value="1"/>
</dbReference>
<organism evidence="11 12">
    <name type="scientific">Kribbella voronezhensis</name>
    <dbReference type="NCBI Taxonomy" id="2512212"/>
    <lineage>
        <taxon>Bacteria</taxon>
        <taxon>Bacillati</taxon>
        <taxon>Actinomycetota</taxon>
        <taxon>Actinomycetes</taxon>
        <taxon>Propionibacteriales</taxon>
        <taxon>Kribbellaceae</taxon>
        <taxon>Kribbella</taxon>
    </lineage>
</organism>
<proteinExistence type="inferred from homology"/>
<feature type="region of interest" description="Disordered" evidence="9">
    <location>
        <begin position="666"/>
        <end position="693"/>
    </location>
</feature>
<dbReference type="GO" id="GO:0005509">
    <property type="term" value="F:calcium ion binding"/>
    <property type="evidence" value="ECO:0007669"/>
    <property type="project" value="InterPro"/>
</dbReference>
<dbReference type="PROSITE" id="PS51935">
    <property type="entry name" value="NLPC_P60"/>
    <property type="match status" value="1"/>
</dbReference>
<feature type="region of interest" description="Disordered" evidence="9">
    <location>
        <begin position="120"/>
        <end position="148"/>
    </location>
</feature>
<dbReference type="InterPro" id="IPR059100">
    <property type="entry name" value="TSP3_bac"/>
</dbReference>
<dbReference type="InterPro" id="IPR000064">
    <property type="entry name" value="NLP_P60_dom"/>
</dbReference>
<dbReference type="SUPFAM" id="SSF53955">
    <property type="entry name" value="Lysozyme-like"/>
    <property type="match status" value="1"/>
</dbReference>
<keyword evidence="6" id="KW-0378">Hydrolase</keyword>
<comment type="caution">
    <text evidence="11">The sequence shown here is derived from an EMBL/GenBank/DDBJ whole genome shotgun (WGS) entry which is preliminary data.</text>
</comment>
<feature type="compositionally biased region" description="Gly residues" evidence="9">
    <location>
        <begin position="677"/>
        <end position="686"/>
    </location>
</feature>
<evidence type="ECO:0000256" key="4">
    <source>
        <dbReference type="ARBA" id="ARBA00022670"/>
    </source>
</evidence>
<dbReference type="Pfam" id="PF18896">
    <property type="entry name" value="SLT_3"/>
    <property type="match status" value="1"/>
</dbReference>
<evidence type="ECO:0000256" key="3">
    <source>
        <dbReference type="ARBA" id="ARBA00022525"/>
    </source>
</evidence>
<evidence type="ECO:0000256" key="7">
    <source>
        <dbReference type="ARBA" id="ARBA00022807"/>
    </source>
</evidence>
<feature type="region of interest" description="Disordered" evidence="9">
    <location>
        <begin position="586"/>
        <end position="633"/>
    </location>
</feature>
<dbReference type="PANTHER" id="PTHR37467:SF1">
    <property type="entry name" value="EXPORTED CALCIUM-BINDING GLYCOPROTEIN"/>
    <property type="match status" value="1"/>
</dbReference>
<dbReference type="RefSeq" id="WP_166678501.1">
    <property type="nucleotide sequence ID" value="NZ_SOCE01000001.1"/>
</dbReference>
<dbReference type="AlphaFoldDB" id="A0A4R7T738"/>
<feature type="domain" description="NlpC/P60" evidence="10">
    <location>
        <begin position="319"/>
        <end position="461"/>
    </location>
</feature>
<keyword evidence="4" id="KW-0645">Protease</keyword>
<protein>
    <submittedName>
        <fullName evidence="11">NlpC/P60 family protein</fullName>
    </submittedName>
</protein>
<dbReference type="InterPro" id="IPR053180">
    <property type="entry name" value="Ca-binding_acidic-repeat"/>
</dbReference>
<feature type="region of interest" description="Disordered" evidence="9">
    <location>
        <begin position="209"/>
        <end position="280"/>
    </location>
</feature>
<name>A0A4R7T738_9ACTN</name>
<dbReference type="Pfam" id="PF18884">
    <property type="entry name" value="TSP3_bac"/>
    <property type="match status" value="9"/>
</dbReference>
<dbReference type="GO" id="GO:0006508">
    <property type="term" value="P:proteolysis"/>
    <property type="evidence" value="ECO:0007669"/>
    <property type="project" value="UniProtKB-KW"/>
</dbReference>
<evidence type="ECO:0000259" key="10">
    <source>
        <dbReference type="PROSITE" id="PS51935"/>
    </source>
</evidence>
<dbReference type="InterPro" id="IPR038765">
    <property type="entry name" value="Papain-like_cys_pep_sf"/>
</dbReference>
<dbReference type="InterPro" id="IPR043992">
    <property type="entry name" value="SLT_3"/>
</dbReference>
<dbReference type="SUPFAM" id="SSF103647">
    <property type="entry name" value="TSP type-3 repeat"/>
    <property type="match status" value="2"/>
</dbReference>
<evidence type="ECO:0000256" key="8">
    <source>
        <dbReference type="ARBA" id="ARBA00022837"/>
    </source>
</evidence>
<dbReference type="InterPro" id="IPR028974">
    <property type="entry name" value="TSP_type-3_rpt"/>
</dbReference>
<dbReference type="EMBL" id="SOCE01000001">
    <property type="protein sequence ID" value="TDU87694.1"/>
    <property type="molecule type" value="Genomic_DNA"/>
</dbReference>
<dbReference type="InterPro" id="IPR023346">
    <property type="entry name" value="Lysozyme-like_dom_sf"/>
</dbReference>
<evidence type="ECO:0000313" key="11">
    <source>
        <dbReference type="EMBL" id="TDU87694.1"/>
    </source>
</evidence>
<keyword evidence="7" id="KW-0788">Thiol protease</keyword>
<reference evidence="11 12" key="1">
    <citation type="submission" date="2019-03" db="EMBL/GenBank/DDBJ databases">
        <title>Genomic Encyclopedia of Type Strains, Phase III (KMG-III): the genomes of soil and plant-associated and newly described type strains.</title>
        <authorList>
            <person name="Whitman W."/>
        </authorList>
    </citation>
    <scope>NUCLEOTIDE SEQUENCE [LARGE SCALE GENOMIC DNA]</scope>
    <source>
        <strain evidence="11 12">VKM Ac-2575</strain>
    </source>
</reference>
<keyword evidence="5" id="KW-0732">Signal</keyword>
<evidence type="ECO:0000256" key="5">
    <source>
        <dbReference type="ARBA" id="ARBA00022729"/>
    </source>
</evidence>
<dbReference type="Gene3D" id="4.10.1080.10">
    <property type="entry name" value="TSP type-3 repeat"/>
    <property type="match status" value="3"/>
</dbReference>
<dbReference type="Pfam" id="PF00877">
    <property type="entry name" value="NLPC_P60"/>
    <property type="match status" value="1"/>
</dbReference>
<keyword evidence="12" id="KW-1185">Reference proteome</keyword>